<evidence type="ECO:0008006" key="4">
    <source>
        <dbReference type="Google" id="ProtNLM"/>
    </source>
</evidence>
<protein>
    <recommendedName>
        <fullName evidence="4">Prepilin-type N-terminal cleavage/methylation domain-containing protein</fullName>
    </recommendedName>
</protein>
<dbReference type="EMBL" id="BAAADG010000003">
    <property type="protein sequence ID" value="GAA0219813.1"/>
    <property type="molecule type" value="Genomic_DNA"/>
</dbReference>
<reference evidence="2 3" key="1">
    <citation type="journal article" date="2019" name="Int. J. Syst. Evol. Microbiol.">
        <title>The Global Catalogue of Microorganisms (GCM) 10K type strain sequencing project: providing services to taxonomists for standard genome sequencing and annotation.</title>
        <authorList>
            <consortium name="The Broad Institute Genomics Platform"/>
            <consortium name="The Broad Institute Genome Sequencing Center for Infectious Disease"/>
            <person name="Wu L."/>
            <person name="Ma J."/>
        </authorList>
    </citation>
    <scope>NUCLEOTIDE SEQUENCE [LARGE SCALE GENOMIC DNA]</scope>
    <source>
        <strain evidence="2 3">JCM 6886</strain>
    </source>
</reference>
<sequence length="336" mass="36822">MFPLKSFPQTSNQSGFTLLELVLVMFIIALVASTPLLFIDEQDQQLRYEDTIQKIALIKDAIIKRESYRGQPILSGFIVDNGVLPSENAIRELLEKPTQWFQLEQATPYFNFGSDSSDAVAVTLITQRKGHTGQYILSGVDSNNDLLDGWGQPFIVDSSQASESDADNIEKGADVGFLLSTSEAVEAYSGRKPEITVDASNWQIPLTGINIQLFNYDSSNAIPITDDQHLAILVFRNSTDGGTPAKLWTTYHFAVDVSKASSTGIPAVQTSPSIISGWHRNDSSADASDYIPVGEHPVLLLNDDDNDPQEEDIYQISKLLVIPNGTQPTLTLTVSP</sequence>
<keyword evidence="1" id="KW-1133">Transmembrane helix</keyword>
<keyword evidence="1" id="KW-0812">Transmembrane</keyword>
<dbReference type="SUPFAM" id="SSF54523">
    <property type="entry name" value="Pili subunits"/>
    <property type="match status" value="1"/>
</dbReference>
<organism evidence="2 3">
    <name type="scientific">Methylophaga marina</name>
    <dbReference type="NCBI Taxonomy" id="45495"/>
    <lineage>
        <taxon>Bacteria</taxon>
        <taxon>Pseudomonadati</taxon>
        <taxon>Pseudomonadota</taxon>
        <taxon>Gammaproteobacteria</taxon>
        <taxon>Thiotrichales</taxon>
        <taxon>Piscirickettsiaceae</taxon>
        <taxon>Methylophaga</taxon>
    </lineage>
</organism>
<evidence type="ECO:0000313" key="3">
    <source>
        <dbReference type="Proteomes" id="UP001501476"/>
    </source>
</evidence>
<evidence type="ECO:0000313" key="2">
    <source>
        <dbReference type="EMBL" id="GAA0219813.1"/>
    </source>
</evidence>
<dbReference type="Pfam" id="PF07963">
    <property type="entry name" value="N_methyl"/>
    <property type="match status" value="1"/>
</dbReference>
<keyword evidence="1" id="KW-0472">Membrane</keyword>
<keyword evidence="3" id="KW-1185">Reference proteome</keyword>
<proteinExistence type="predicted"/>
<dbReference type="Proteomes" id="UP001501476">
    <property type="component" value="Unassembled WGS sequence"/>
</dbReference>
<name>A0ABN0TEU2_9GAMM</name>
<comment type="caution">
    <text evidence="2">The sequence shown here is derived from an EMBL/GenBank/DDBJ whole genome shotgun (WGS) entry which is preliminary data.</text>
</comment>
<dbReference type="InterPro" id="IPR045584">
    <property type="entry name" value="Pilin-like"/>
</dbReference>
<gene>
    <name evidence="2" type="ORF">GCM10008964_09280</name>
</gene>
<dbReference type="RefSeq" id="WP_286305003.1">
    <property type="nucleotide sequence ID" value="NZ_AP027741.1"/>
</dbReference>
<accession>A0ABN0TEU2</accession>
<feature type="transmembrane region" description="Helical" evidence="1">
    <location>
        <begin position="16"/>
        <end position="39"/>
    </location>
</feature>
<dbReference type="InterPro" id="IPR012902">
    <property type="entry name" value="N_methyl_site"/>
</dbReference>
<dbReference type="NCBIfam" id="TIGR02532">
    <property type="entry name" value="IV_pilin_GFxxxE"/>
    <property type="match status" value="1"/>
</dbReference>
<evidence type="ECO:0000256" key="1">
    <source>
        <dbReference type="SAM" id="Phobius"/>
    </source>
</evidence>